<evidence type="ECO:0000313" key="1">
    <source>
        <dbReference type="EMBL" id="DAG02547.1"/>
    </source>
</evidence>
<sequence>MISTLIRSPLDADNRYTDLHRIIYCVFSSALFSIEYCNDSGCVVNHPFVSDLKAGSAVALTDIFHEVCGCQYLFVLSLPFLAPTTLKAIIGAGTHKFDTIALITKHQHNLCCPDIYAPCHARNKDIQSVSNCLTDFFFQILFDGSVRACQLLRAVSREAYSVHSFFGFGHISPLRDSCLTNITSYHIPILVSTRMYFISHLGSKIDMRKVVMLWIRTLVSSSYCGNADGRSTNFQKSAVWHSPLSETSSEEIQFLPLRPLRRYAEDSASLCRSSSLTPIWSN</sequence>
<organism evidence="1">
    <name type="scientific">Siphoviridae sp. ctneY2</name>
    <dbReference type="NCBI Taxonomy" id="2825664"/>
    <lineage>
        <taxon>Viruses</taxon>
        <taxon>Duplodnaviria</taxon>
        <taxon>Heunggongvirae</taxon>
        <taxon>Uroviricota</taxon>
        <taxon>Caudoviricetes</taxon>
    </lineage>
</organism>
<accession>A0A8S5V7C6</accession>
<reference evidence="1" key="1">
    <citation type="journal article" date="2021" name="Proc. Natl. Acad. Sci. U.S.A.">
        <title>A Catalog of Tens of Thousands of Viruses from Human Metagenomes Reveals Hidden Associations with Chronic Diseases.</title>
        <authorList>
            <person name="Tisza M.J."/>
            <person name="Buck C.B."/>
        </authorList>
    </citation>
    <scope>NUCLEOTIDE SEQUENCE</scope>
    <source>
        <strain evidence="1">CtneY2</strain>
    </source>
</reference>
<protein>
    <submittedName>
        <fullName evidence="1">Uncharacterized protein</fullName>
    </submittedName>
</protein>
<name>A0A8S5V7C6_9CAUD</name>
<dbReference type="EMBL" id="BK016210">
    <property type="protein sequence ID" value="DAG02547.1"/>
    <property type="molecule type" value="Genomic_DNA"/>
</dbReference>
<proteinExistence type="predicted"/>